<dbReference type="SUPFAM" id="SSF53756">
    <property type="entry name" value="UDP-Glycosyltransferase/glycogen phosphorylase"/>
    <property type="match status" value="1"/>
</dbReference>
<accession>A0ABX5F9Q6</accession>
<dbReference type="PANTHER" id="PTHR12154:SF4">
    <property type="entry name" value="UDP-N-ACETYLGLUCOSAMINE TRANSFERASE SUBUNIT ALG14 HOMOLOG"/>
    <property type="match status" value="1"/>
</dbReference>
<reference evidence="6 7" key="2">
    <citation type="submission" date="2018-03" db="EMBL/GenBank/DDBJ databases">
        <title>The ancient ancestry and fast evolution of plastids.</title>
        <authorList>
            <person name="Moore K.R."/>
            <person name="Magnabosco C."/>
            <person name="Momper L."/>
            <person name="Gold D.A."/>
            <person name="Bosak T."/>
            <person name="Fournier G.P."/>
        </authorList>
    </citation>
    <scope>NUCLEOTIDE SEQUENCE [LARGE SCALE GENOMIC DNA]</scope>
    <source>
        <strain evidence="6 7">CCALA 015</strain>
    </source>
</reference>
<proteinExistence type="predicted"/>
<dbReference type="PANTHER" id="PTHR12154">
    <property type="entry name" value="GLYCOSYL TRANSFERASE-RELATED"/>
    <property type="match status" value="1"/>
</dbReference>
<dbReference type="GO" id="GO:0016740">
    <property type="term" value="F:transferase activity"/>
    <property type="evidence" value="ECO:0007669"/>
    <property type="project" value="UniProtKB-KW"/>
</dbReference>
<organism evidence="6 7">
    <name type="scientific">Aphanothece cf. minutissima CCALA 015</name>
    <dbReference type="NCBI Taxonomy" id="2107695"/>
    <lineage>
        <taxon>Bacteria</taxon>
        <taxon>Bacillati</taxon>
        <taxon>Cyanobacteriota</taxon>
        <taxon>Cyanophyceae</taxon>
        <taxon>Oscillatoriophycideae</taxon>
        <taxon>Chroococcales</taxon>
        <taxon>Aphanothecaceae</taxon>
        <taxon>Aphanothece</taxon>
    </lineage>
</organism>
<keyword evidence="3" id="KW-0256">Endoplasmic reticulum</keyword>
<dbReference type="RefSeq" id="WP_106219836.1">
    <property type="nucleotide sequence ID" value="NZ_PVWP01000002.1"/>
</dbReference>
<dbReference type="NCBIfam" id="NF041549">
    <property type="entry name" value="PssD"/>
    <property type="match status" value="1"/>
</dbReference>
<comment type="subcellular location">
    <subcellularLocation>
        <location evidence="1">Endoplasmic reticulum membrane</location>
        <topology evidence="1">Single-pass membrane protein</topology>
    </subcellularLocation>
</comment>
<sequence length="151" mass="17032">MKILLVCSSGGHFKALQQLADFWGRHPHLWITFRTPTTETALAGEEVLWAHSPTNRNLPNLLRNLGLALQVIRRRRPDVIVSTGAGVAVPFLLLGKLFGCKTVFIESVTRIETLSLSARLVRPFLDILYVHWPQLQRRYPRAELVQGKVGS</sequence>
<protein>
    <submittedName>
        <fullName evidence="6">UDP-N-acetylglucosamine--LPS N-acetylglucosamine transferase</fullName>
    </submittedName>
</protein>
<dbReference type="Pfam" id="PF08660">
    <property type="entry name" value="Alg14"/>
    <property type="match status" value="1"/>
</dbReference>
<evidence type="ECO:0000256" key="4">
    <source>
        <dbReference type="ARBA" id="ARBA00022989"/>
    </source>
</evidence>
<dbReference type="Gene3D" id="3.40.50.2000">
    <property type="entry name" value="Glycogen Phosphorylase B"/>
    <property type="match status" value="1"/>
</dbReference>
<evidence type="ECO:0000256" key="2">
    <source>
        <dbReference type="ARBA" id="ARBA00022692"/>
    </source>
</evidence>
<dbReference type="EMBL" id="PVWP01000002">
    <property type="protein sequence ID" value="PSB38552.1"/>
    <property type="molecule type" value="Genomic_DNA"/>
</dbReference>
<reference evidence="6 7" key="1">
    <citation type="submission" date="2018-02" db="EMBL/GenBank/DDBJ databases">
        <authorList>
            <person name="Moore K."/>
            <person name="Momper L."/>
        </authorList>
    </citation>
    <scope>NUCLEOTIDE SEQUENCE [LARGE SCALE GENOMIC DNA]</scope>
    <source>
        <strain evidence="6 7">CCALA 015</strain>
    </source>
</reference>
<evidence type="ECO:0000256" key="5">
    <source>
        <dbReference type="ARBA" id="ARBA00023136"/>
    </source>
</evidence>
<evidence type="ECO:0000313" key="6">
    <source>
        <dbReference type="EMBL" id="PSB38552.1"/>
    </source>
</evidence>
<keyword evidence="4" id="KW-1133">Transmembrane helix</keyword>
<evidence type="ECO:0000313" key="7">
    <source>
        <dbReference type="Proteomes" id="UP000238218"/>
    </source>
</evidence>
<keyword evidence="7" id="KW-1185">Reference proteome</keyword>
<gene>
    <name evidence="6" type="ORF">C7B81_02985</name>
</gene>
<dbReference type="Proteomes" id="UP000238218">
    <property type="component" value="Unassembled WGS sequence"/>
</dbReference>
<keyword evidence="6" id="KW-0808">Transferase</keyword>
<name>A0ABX5F9Q6_9CHRO</name>
<keyword evidence="5" id="KW-0472">Membrane</keyword>
<evidence type="ECO:0000256" key="1">
    <source>
        <dbReference type="ARBA" id="ARBA00004389"/>
    </source>
</evidence>
<comment type="caution">
    <text evidence="6">The sequence shown here is derived from an EMBL/GenBank/DDBJ whole genome shotgun (WGS) entry which is preliminary data.</text>
</comment>
<evidence type="ECO:0000256" key="3">
    <source>
        <dbReference type="ARBA" id="ARBA00022824"/>
    </source>
</evidence>
<dbReference type="InterPro" id="IPR013969">
    <property type="entry name" value="Oligosacch_biosynth_Alg14"/>
</dbReference>
<keyword evidence="2" id="KW-0812">Transmembrane</keyword>